<dbReference type="GO" id="GO:0017116">
    <property type="term" value="F:single-stranded DNA helicase activity"/>
    <property type="evidence" value="ECO:0007669"/>
    <property type="project" value="TreeGrafter"/>
</dbReference>
<dbReference type="Pfam" id="PF16193">
    <property type="entry name" value="AAA_assoc_2"/>
    <property type="match status" value="1"/>
</dbReference>
<dbReference type="GO" id="GO:0008047">
    <property type="term" value="F:enzyme activator activity"/>
    <property type="evidence" value="ECO:0007669"/>
    <property type="project" value="TreeGrafter"/>
</dbReference>
<dbReference type="Gene3D" id="3.40.50.300">
    <property type="entry name" value="P-loop containing nucleotide triphosphate hydrolases"/>
    <property type="match status" value="1"/>
</dbReference>
<dbReference type="InterPro" id="IPR008921">
    <property type="entry name" value="DNA_pol3_clamp-load_cplx_C"/>
</dbReference>
<reference evidence="7" key="1">
    <citation type="journal article" date="2016" name="Ticks Tick Borne Dis.">
        <title>De novo assembly and annotation of the salivary gland transcriptome of Rhipicephalus appendiculatus male and female ticks during blood feeding.</title>
        <authorList>
            <person name="de Castro M.H."/>
            <person name="de Klerk D."/>
            <person name="Pienaar R."/>
            <person name="Latif A.A."/>
            <person name="Rees D.J."/>
            <person name="Mans B.J."/>
        </authorList>
    </citation>
    <scope>NUCLEOTIDE SEQUENCE</scope>
    <source>
        <tissue evidence="7">Salivary glands</tissue>
    </source>
</reference>
<evidence type="ECO:0000259" key="6">
    <source>
        <dbReference type="SMART" id="SM00382"/>
    </source>
</evidence>
<name>A0A131Z2Y2_RHIAP</name>
<dbReference type="GO" id="GO:0003677">
    <property type="term" value="F:DNA binding"/>
    <property type="evidence" value="ECO:0007669"/>
    <property type="project" value="InterPro"/>
</dbReference>
<dbReference type="InterPro" id="IPR027417">
    <property type="entry name" value="P-loop_NTPase"/>
</dbReference>
<dbReference type="Gene3D" id="1.10.8.60">
    <property type="match status" value="1"/>
</dbReference>
<evidence type="ECO:0000256" key="4">
    <source>
        <dbReference type="ARBA" id="ARBA00022840"/>
    </source>
</evidence>
<feature type="compositionally biased region" description="Polar residues" evidence="5">
    <location>
        <begin position="25"/>
        <end position="39"/>
    </location>
</feature>
<dbReference type="AlphaFoldDB" id="A0A131Z2Y2"/>
<dbReference type="InterPro" id="IPR051314">
    <property type="entry name" value="AAA_ATPase_RarA/MGS1/WRNIP1"/>
</dbReference>
<comment type="similarity">
    <text evidence="1">Belongs to the AAA ATPase family. RarA/MGS1/WRNIP1 subfamily.</text>
</comment>
<dbReference type="Pfam" id="PF12002">
    <property type="entry name" value="MgsA_C"/>
    <property type="match status" value="1"/>
</dbReference>
<dbReference type="InterPro" id="IPR003593">
    <property type="entry name" value="AAA+_ATPase"/>
</dbReference>
<dbReference type="Pfam" id="PF00004">
    <property type="entry name" value="AAA"/>
    <property type="match status" value="1"/>
</dbReference>
<keyword evidence="4" id="KW-0067">ATP-binding</keyword>
<keyword evidence="2" id="KW-0235">DNA replication</keyword>
<evidence type="ECO:0000256" key="5">
    <source>
        <dbReference type="SAM" id="MobiDB-lite"/>
    </source>
</evidence>
<evidence type="ECO:0000256" key="2">
    <source>
        <dbReference type="ARBA" id="ARBA00022705"/>
    </source>
</evidence>
<dbReference type="PANTHER" id="PTHR13779:SF7">
    <property type="entry name" value="ATPASE WRNIP1"/>
    <property type="match status" value="1"/>
</dbReference>
<dbReference type="SUPFAM" id="SSF48019">
    <property type="entry name" value="post-AAA+ oligomerization domain-like"/>
    <property type="match status" value="1"/>
</dbReference>
<dbReference type="Gene3D" id="1.20.272.10">
    <property type="match status" value="1"/>
</dbReference>
<dbReference type="InterPro" id="IPR032423">
    <property type="entry name" value="AAA_assoc_2"/>
</dbReference>
<dbReference type="GO" id="GO:0016887">
    <property type="term" value="F:ATP hydrolysis activity"/>
    <property type="evidence" value="ECO:0007669"/>
    <property type="project" value="InterPro"/>
</dbReference>
<accession>A0A131Z2Y2</accession>
<evidence type="ECO:0000256" key="1">
    <source>
        <dbReference type="ARBA" id="ARBA00008959"/>
    </source>
</evidence>
<dbReference type="FunFam" id="1.20.272.10:FF:000001">
    <property type="entry name" value="Putative AAA family ATPase"/>
    <property type="match status" value="1"/>
</dbReference>
<dbReference type="SMART" id="SM00382">
    <property type="entry name" value="AAA"/>
    <property type="match status" value="1"/>
</dbReference>
<dbReference type="FunFam" id="3.40.50.300:FF:000137">
    <property type="entry name" value="Replication-associated recombination protein A"/>
    <property type="match status" value="1"/>
</dbReference>
<dbReference type="EMBL" id="GEDV01004066">
    <property type="protein sequence ID" value="JAP84491.1"/>
    <property type="molecule type" value="Transcribed_RNA"/>
</dbReference>
<feature type="domain" description="AAA+ ATPase" evidence="6">
    <location>
        <begin position="92"/>
        <end position="213"/>
    </location>
</feature>
<dbReference type="GO" id="GO:0000731">
    <property type="term" value="P:DNA synthesis involved in DNA repair"/>
    <property type="evidence" value="ECO:0007669"/>
    <property type="project" value="TreeGrafter"/>
</dbReference>
<feature type="region of interest" description="Disordered" evidence="5">
    <location>
        <begin position="1"/>
        <end position="59"/>
    </location>
</feature>
<dbReference type="SUPFAM" id="SSF52540">
    <property type="entry name" value="P-loop containing nucleoside triphosphate hydrolases"/>
    <property type="match status" value="1"/>
</dbReference>
<evidence type="ECO:0000256" key="3">
    <source>
        <dbReference type="ARBA" id="ARBA00022741"/>
    </source>
</evidence>
<keyword evidence="3" id="KW-0547">Nucleotide-binding</keyword>
<evidence type="ECO:0000313" key="7">
    <source>
        <dbReference type="EMBL" id="JAP84491.1"/>
    </source>
</evidence>
<dbReference type="GO" id="GO:0006261">
    <property type="term" value="P:DNA-templated DNA replication"/>
    <property type="evidence" value="ECO:0007669"/>
    <property type="project" value="TreeGrafter"/>
</dbReference>
<dbReference type="GO" id="GO:0005524">
    <property type="term" value="F:ATP binding"/>
    <property type="evidence" value="ECO:0007669"/>
    <property type="project" value="UniProtKB-KW"/>
</dbReference>
<dbReference type="PANTHER" id="PTHR13779">
    <property type="entry name" value="WERNER HELICASE-INTERACTING PROTEIN 1 FAMILY MEMBER"/>
    <property type="match status" value="1"/>
</dbReference>
<dbReference type="CDD" id="cd00009">
    <property type="entry name" value="AAA"/>
    <property type="match status" value="1"/>
</dbReference>
<dbReference type="InterPro" id="IPR021886">
    <property type="entry name" value="MgsA_C"/>
</dbReference>
<organism evidence="7">
    <name type="scientific">Rhipicephalus appendiculatus</name>
    <name type="common">Brown ear tick</name>
    <dbReference type="NCBI Taxonomy" id="34631"/>
    <lineage>
        <taxon>Eukaryota</taxon>
        <taxon>Metazoa</taxon>
        <taxon>Ecdysozoa</taxon>
        <taxon>Arthropoda</taxon>
        <taxon>Chelicerata</taxon>
        <taxon>Arachnida</taxon>
        <taxon>Acari</taxon>
        <taxon>Parasitiformes</taxon>
        <taxon>Ixodida</taxon>
        <taxon>Ixodoidea</taxon>
        <taxon>Ixodidae</taxon>
        <taxon>Rhipicephalinae</taxon>
        <taxon>Rhipicephalus</taxon>
        <taxon>Rhipicephalus</taxon>
    </lineage>
</organism>
<sequence>MFSSRQTPHKRPRQDDSAARRQNYPLFSSGNSSKQTTIAPVTPAEPLDEPKPTPEFKPLAEKMRPSSLDEFVGQSGVLGDRSLLRQLITSNRIPSMILWGPPGCGKTTLAHIIANKCKQSSDARFATLSATTAGVKDVKDVLERAKNDQKMFKKKTVLFIDEIHRFNKLQQDVFLPAVESGTIVLVGATTENPSFSLNSALLSRCRVFTLEKLPTAEVALILHRALAHLDVELVFKNEEPRKDPPSGQLLMEEAAVDYLAAMCDGDARTALNSLQTAVEAHRSTAGSQLITADSIKEGLKRTHFHYDRAGDQHYDIISAFIKSMRGGDANAALYYMARMLAGGEDPLFIARRLVVFASEDIGVADSHALVLAVATHDSVMKVGLPECRIMLSHCATYCARAPKSRETYNAYARAEDAVQKQEGPLPAVPMHLRNHARPEQRAEGRGKPFLPQQLAHLDFFK</sequence>
<proteinExistence type="inferred from homology"/>
<dbReference type="GO" id="GO:0005634">
    <property type="term" value="C:nucleus"/>
    <property type="evidence" value="ECO:0007669"/>
    <property type="project" value="TreeGrafter"/>
</dbReference>
<dbReference type="InterPro" id="IPR003959">
    <property type="entry name" value="ATPase_AAA_core"/>
</dbReference>
<feature type="compositionally biased region" description="Basic and acidic residues" evidence="5">
    <location>
        <begin position="48"/>
        <end position="59"/>
    </location>
</feature>
<protein>
    <submittedName>
        <fullName evidence="7">Atpase</fullName>
    </submittedName>
</protein>
<dbReference type="CDD" id="cd18139">
    <property type="entry name" value="HLD_clamp_RarA"/>
    <property type="match status" value="1"/>
</dbReference>